<organism evidence="2 3">
    <name type="scientific">Achromobacter insolitus</name>
    <dbReference type="NCBI Taxonomy" id="217204"/>
    <lineage>
        <taxon>Bacteria</taxon>
        <taxon>Pseudomonadati</taxon>
        <taxon>Pseudomonadota</taxon>
        <taxon>Betaproteobacteria</taxon>
        <taxon>Burkholderiales</taxon>
        <taxon>Alcaligenaceae</taxon>
        <taxon>Achromobacter</taxon>
    </lineage>
</organism>
<dbReference type="EMBL" id="CADILH010000015">
    <property type="protein sequence ID" value="CAB3939581.1"/>
    <property type="molecule type" value="Genomic_DNA"/>
</dbReference>
<evidence type="ECO:0000313" key="3">
    <source>
        <dbReference type="Proteomes" id="UP000494183"/>
    </source>
</evidence>
<gene>
    <name evidence="2" type="ORF">LMG6000_06221</name>
</gene>
<evidence type="ECO:0000313" key="2">
    <source>
        <dbReference type="EMBL" id="CAB3939581.1"/>
    </source>
</evidence>
<keyword evidence="3" id="KW-1185">Reference proteome</keyword>
<keyword evidence="1" id="KW-0472">Membrane</keyword>
<feature type="transmembrane region" description="Helical" evidence="1">
    <location>
        <begin position="6"/>
        <end position="24"/>
    </location>
</feature>
<dbReference type="AlphaFoldDB" id="A0A6S7FA21"/>
<sequence>MTWWQIILIVLVIILLAVMLAIWAKAQAYRRDAEEHGDLDG</sequence>
<keyword evidence="1" id="KW-0812">Transmembrane</keyword>
<evidence type="ECO:0000256" key="1">
    <source>
        <dbReference type="SAM" id="Phobius"/>
    </source>
</evidence>
<reference evidence="2 3" key="1">
    <citation type="submission" date="2020-04" db="EMBL/GenBank/DDBJ databases">
        <authorList>
            <person name="De Canck E."/>
        </authorList>
    </citation>
    <scope>NUCLEOTIDE SEQUENCE [LARGE SCALE GENOMIC DNA]</scope>
    <source>
        <strain evidence="2 3">LMG 6000</strain>
    </source>
</reference>
<name>A0A6S7FA21_9BURK</name>
<dbReference type="RefSeq" id="WP_263283740.1">
    <property type="nucleotide sequence ID" value="NZ_CADIJK010000014.1"/>
</dbReference>
<proteinExistence type="predicted"/>
<dbReference type="GeneID" id="92767336"/>
<keyword evidence="1" id="KW-1133">Transmembrane helix</keyword>
<accession>A0A6S7FA21</accession>
<protein>
    <submittedName>
        <fullName evidence="2">Uncharacterized protein</fullName>
    </submittedName>
</protein>
<dbReference type="Proteomes" id="UP000494183">
    <property type="component" value="Unassembled WGS sequence"/>
</dbReference>